<keyword evidence="3" id="KW-1185">Reference proteome</keyword>
<dbReference type="Proteomes" id="UP000574390">
    <property type="component" value="Unassembled WGS sequence"/>
</dbReference>
<sequence>MLEATETTQARRKTLIRPVFEWGPTDGLQGPTPVIDRDLVAAISYDPLRMLRVLLRGRAQLVARASYRRDLKEITGTGTSDVPIQVSPIELHLQKYASEFNKRPNNCEKRSLDAWREQSNLDYPLDFAVHGLSDCFGSAVVASPGDGRRAASGQ</sequence>
<dbReference type="Proteomes" id="UP000553632">
    <property type="component" value="Unassembled WGS sequence"/>
</dbReference>
<dbReference type="EMBL" id="JABANO010021422">
    <property type="protein sequence ID" value="KAF4726837.1"/>
    <property type="molecule type" value="Genomic_DNA"/>
</dbReference>
<evidence type="ECO:0000313" key="4">
    <source>
        <dbReference type="Proteomes" id="UP000574390"/>
    </source>
</evidence>
<evidence type="ECO:0000313" key="1">
    <source>
        <dbReference type="EMBL" id="KAF4726837.1"/>
    </source>
</evidence>
<organism evidence="2 4">
    <name type="scientific">Perkinsus olseni</name>
    <name type="common">Perkinsus atlanticus</name>
    <dbReference type="NCBI Taxonomy" id="32597"/>
    <lineage>
        <taxon>Eukaryota</taxon>
        <taxon>Sar</taxon>
        <taxon>Alveolata</taxon>
        <taxon>Perkinsozoa</taxon>
        <taxon>Perkinsea</taxon>
        <taxon>Perkinsida</taxon>
        <taxon>Perkinsidae</taxon>
        <taxon>Perkinsus</taxon>
    </lineage>
</organism>
<comment type="caution">
    <text evidence="2">The sequence shown here is derived from an EMBL/GenBank/DDBJ whole genome shotgun (WGS) entry which is preliminary data.</text>
</comment>
<evidence type="ECO:0000313" key="3">
    <source>
        <dbReference type="Proteomes" id="UP000553632"/>
    </source>
</evidence>
<reference evidence="3 4" key="1">
    <citation type="submission" date="2020-04" db="EMBL/GenBank/DDBJ databases">
        <title>Perkinsus olseni comparative genomics.</title>
        <authorList>
            <person name="Bogema D.R."/>
        </authorList>
    </citation>
    <scope>NUCLEOTIDE SEQUENCE [LARGE SCALE GENOMIC DNA]</scope>
    <source>
        <strain evidence="2">ATCC PRA-205</strain>
        <strain evidence="1 3">ATCC PRA-207</strain>
    </source>
</reference>
<proteinExistence type="predicted"/>
<gene>
    <name evidence="2" type="ORF">FOZ62_009584</name>
    <name evidence="1" type="ORF">FOZ63_003825</name>
</gene>
<dbReference type="AlphaFoldDB" id="A0A7J6T6U3"/>
<name>A0A7J6T6U3_PEROL</name>
<dbReference type="EMBL" id="JABANM010009936">
    <property type="protein sequence ID" value="KAF4740146.1"/>
    <property type="molecule type" value="Genomic_DNA"/>
</dbReference>
<protein>
    <submittedName>
        <fullName evidence="2">Uncharacterized protein</fullName>
    </submittedName>
</protein>
<evidence type="ECO:0000313" key="2">
    <source>
        <dbReference type="EMBL" id="KAF4740146.1"/>
    </source>
</evidence>
<accession>A0A7J6T6U3</accession>